<keyword evidence="2" id="KW-0812">Transmembrane</keyword>
<proteinExistence type="predicted"/>
<accession>A0ABM3JI56</accession>
<sequence>MGIREWAMLLASVVHFSILFLHLVGFSYMKHFALKPLFFNNNDKNRSFSESDLTDPYRLTSRLGIKYLYEYISIDDLNIFRRKKYPPGFHTKSFIHPKTIDESGLPFNSLESEYSCQFKKRYFNLKPSILRRSTSLHLEGLMQKKSEHQEQFQPYTFEDYKLSRGSLIKKAENLYMSGIINMEPEYRSSYISYPMVNRTSKILPREAFRLFSDPTDKNPHPKEGKNTISKKLIADKITSENSLQQICVETKYNTAPSEYKQQFVRFPIEKACSIPQISHLKIQGEFGGVPEYKDSFKTYETYLKSAPIKKGDNLRMPGAQEVDVETNAILKFTEHRAKLKDPTEFASNEKLLKVNNHINLCGQFSKDLPEYYESFRDPQIKHMPERSKCREPYLRLKGKIEFNPEYRNTFLDFPRSRPVIRKPASTLRLSNAPNTSKGAITKNIKQSLRPKLESCSTNVHPKHENQPSDIIITPEYRRANYQYQMRERTPVRNLNEKKGGDFEVGRESKTKFVSIVTDRKNSFLSTKMAGKQKRRILSNRLKPSEHQQGTGSEKEVPCATKNAPKYGRRASVLPNSSVFESSVSNQATSDNPFVVLNEPYKQSPWTKKSWYES</sequence>
<feature type="transmembrane region" description="Helical" evidence="2">
    <location>
        <begin position="6"/>
        <end position="29"/>
    </location>
</feature>
<keyword evidence="2" id="KW-1133">Transmembrane helix</keyword>
<keyword evidence="2" id="KW-0472">Membrane</keyword>
<dbReference type="RefSeq" id="XP_049308922.1">
    <property type="nucleotide sequence ID" value="XM_049452965.1"/>
</dbReference>
<evidence type="ECO:0000256" key="1">
    <source>
        <dbReference type="SAM" id="MobiDB-lite"/>
    </source>
</evidence>
<evidence type="ECO:0000313" key="4">
    <source>
        <dbReference type="RefSeq" id="XP_049308922.1"/>
    </source>
</evidence>
<feature type="region of interest" description="Disordered" evidence="1">
    <location>
        <begin position="530"/>
        <end position="559"/>
    </location>
</feature>
<dbReference type="GeneID" id="105230697"/>
<evidence type="ECO:0000256" key="2">
    <source>
        <dbReference type="SAM" id="Phobius"/>
    </source>
</evidence>
<gene>
    <name evidence="4" type="primary">LOC105230697</name>
</gene>
<name>A0ABM3JI56_BACDO</name>
<keyword evidence="3" id="KW-1185">Reference proteome</keyword>
<protein>
    <submittedName>
        <fullName evidence="4">Uncharacterized protein LOC105230697 isoform X1</fullName>
    </submittedName>
</protein>
<organism evidence="3 4">
    <name type="scientific">Bactrocera dorsalis</name>
    <name type="common">Oriental fruit fly</name>
    <name type="synonym">Dacus dorsalis</name>
    <dbReference type="NCBI Taxonomy" id="27457"/>
    <lineage>
        <taxon>Eukaryota</taxon>
        <taxon>Metazoa</taxon>
        <taxon>Ecdysozoa</taxon>
        <taxon>Arthropoda</taxon>
        <taxon>Hexapoda</taxon>
        <taxon>Insecta</taxon>
        <taxon>Pterygota</taxon>
        <taxon>Neoptera</taxon>
        <taxon>Endopterygota</taxon>
        <taxon>Diptera</taxon>
        <taxon>Brachycera</taxon>
        <taxon>Muscomorpha</taxon>
        <taxon>Tephritoidea</taxon>
        <taxon>Tephritidae</taxon>
        <taxon>Bactrocera</taxon>
        <taxon>Bactrocera</taxon>
    </lineage>
</organism>
<reference evidence="4" key="1">
    <citation type="submission" date="2025-08" db="UniProtKB">
        <authorList>
            <consortium name="RefSeq"/>
        </authorList>
    </citation>
    <scope>IDENTIFICATION</scope>
    <source>
        <tissue evidence="4">Adult</tissue>
    </source>
</reference>
<evidence type="ECO:0000313" key="3">
    <source>
        <dbReference type="Proteomes" id="UP001652620"/>
    </source>
</evidence>
<dbReference type="Proteomes" id="UP001652620">
    <property type="component" value="Chromosome 3"/>
</dbReference>